<reference evidence="1" key="1">
    <citation type="submission" date="2016-04" db="EMBL/GenBank/DDBJ databases">
        <authorList>
            <person name="Evans L.H."/>
            <person name="Alamgir A."/>
            <person name="Owens N."/>
            <person name="Weber N.D."/>
            <person name="Virtaneva K."/>
            <person name="Barbian K."/>
            <person name="Babar A."/>
            <person name="Rosenke K."/>
        </authorList>
    </citation>
    <scope>NUCLEOTIDE SEQUENCE</scope>
    <source>
        <strain evidence="1">86</strain>
    </source>
</reference>
<gene>
    <name evidence="1" type="ORF">KL86DPRO_20202</name>
</gene>
<dbReference type="EMBL" id="FLUQ01000002">
    <property type="protein sequence ID" value="SBW03779.1"/>
    <property type="molecule type" value="Genomic_DNA"/>
</dbReference>
<dbReference type="InterPro" id="IPR029058">
    <property type="entry name" value="AB_hydrolase_fold"/>
</dbReference>
<dbReference type="InterPro" id="IPR000801">
    <property type="entry name" value="Esterase-like"/>
</dbReference>
<dbReference type="PANTHER" id="PTHR48098:SF1">
    <property type="entry name" value="DIACYLGLYCEROL ACYLTRANSFERASE_MYCOLYLTRANSFERASE AG85A"/>
    <property type="match status" value="1"/>
</dbReference>
<name>A0A212JWG4_9DELT</name>
<organism evidence="1">
    <name type="scientific">uncultured delta proteobacterium</name>
    <dbReference type="NCBI Taxonomy" id="34034"/>
    <lineage>
        <taxon>Bacteria</taxon>
        <taxon>Deltaproteobacteria</taxon>
        <taxon>environmental samples</taxon>
    </lineage>
</organism>
<protein>
    <recommendedName>
        <fullName evidence="2">Esterase</fullName>
    </recommendedName>
</protein>
<evidence type="ECO:0000313" key="1">
    <source>
        <dbReference type="EMBL" id="SBW03779.1"/>
    </source>
</evidence>
<dbReference type="SUPFAM" id="SSF53474">
    <property type="entry name" value="alpha/beta-Hydrolases"/>
    <property type="match status" value="1"/>
</dbReference>
<dbReference type="Pfam" id="PF00756">
    <property type="entry name" value="Esterase"/>
    <property type="match status" value="1"/>
</dbReference>
<dbReference type="PANTHER" id="PTHR48098">
    <property type="entry name" value="ENTEROCHELIN ESTERASE-RELATED"/>
    <property type="match status" value="1"/>
</dbReference>
<dbReference type="InterPro" id="IPR050583">
    <property type="entry name" value="Mycobacterial_A85_antigen"/>
</dbReference>
<dbReference type="AlphaFoldDB" id="A0A212JWG4"/>
<accession>A0A212JWG4</accession>
<sequence>MIRVRLTLDSTTLYKPVEVSVALPHGFGGKAPPYKTVWALHCAMGSGEMFFDSLGAGSYVDKKQIAVIAPHLGNGYFTNSPHEPQADFLRDEFFEAMRDTFPLSRAPEHNLLFGISMGGFGALRWGLDSANAFASIAAVSGVFDCRIPPDERLFKNRGQRALHMALGPFMRQAMLDASGEVRPDADIDALLITAKRQGTMPQVHLYCGEQDYLSLQQSEAMYALCINHGCPVKLHIQPGEHDKDYWRQALHDALATF</sequence>
<evidence type="ECO:0008006" key="2">
    <source>
        <dbReference type="Google" id="ProtNLM"/>
    </source>
</evidence>
<dbReference type="GO" id="GO:0016747">
    <property type="term" value="F:acyltransferase activity, transferring groups other than amino-acyl groups"/>
    <property type="evidence" value="ECO:0007669"/>
    <property type="project" value="TreeGrafter"/>
</dbReference>
<proteinExistence type="predicted"/>
<dbReference type="Gene3D" id="3.40.50.1820">
    <property type="entry name" value="alpha/beta hydrolase"/>
    <property type="match status" value="1"/>
</dbReference>